<dbReference type="Proteomes" id="UP000195602">
    <property type="component" value="Unassembled WGS sequence"/>
</dbReference>
<gene>
    <name evidence="2" type="ORF">A9F13_01g03300</name>
</gene>
<name>A0AA91T4D0_CLALS</name>
<evidence type="ECO:0000313" key="3">
    <source>
        <dbReference type="Proteomes" id="UP000195602"/>
    </source>
</evidence>
<reference evidence="2 3" key="1">
    <citation type="submission" date="2017-04" db="EMBL/GenBank/DDBJ databases">
        <title>Draft genome of the yeast Clavispora lusitaniae type strain CBS 6936.</title>
        <authorList>
            <person name="Durrens P."/>
            <person name="Klopp C."/>
            <person name="Biteau N."/>
            <person name="Fitton-Ouhabi V."/>
            <person name="Dementhon K."/>
            <person name="Accoceberry I."/>
            <person name="Sherman D.J."/>
            <person name="Noel T."/>
        </authorList>
    </citation>
    <scope>NUCLEOTIDE SEQUENCE [LARGE SCALE GENOMIC DNA]</scope>
    <source>
        <strain evidence="2 3">CBS 6936</strain>
    </source>
</reference>
<organism evidence="2 3">
    <name type="scientific">Clavispora lusitaniae</name>
    <name type="common">Candida lusitaniae</name>
    <dbReference type="NCBI Taxonomy" id="36911"/>
    <lineage>
        <taxon>Eukaryota</taxon>
        <taxon>Fungi</taxon>
        <taxon>Dikarya</taxon>
        <taxon>Ascomycota</taxon>
        <taxon>Saccharomycotina</taxon>
        <taxon>Pichiomycetes</taxon>
        <taxon>Metschnikowiaceae</taxon>
        <taxon>Clavispora</taxon>
    </lineage>
</organism>
<comment type="caution">
    <text evidence="2">The sequence shown here is derived from an EMBL/GenBank/DDBJ whole genome shotgun (WGS) entry which is preliminary data.</text>
</comment>
<feature type="compositionally biased region" description="Low complexity" evidence="1">
    <location>
        <begin position="97"/>
        <end position="121"/>
    </location>
</feature>
<proteinExistence type="predicted"/>
<sequence length="164" mass="17366">MGIKDKLKRTSKYFVNEPKENGSEPKEVDSKQTEPTTEAAPVDAAEPATETVEGDATKATESDALPLPEVGVTDEHDLGDAVDAAAKTEASPEETAPEAVPATEAETGEGTVEAEAAQPATEEAEADKAEKAADDVQKAPSSKEKKNDFLKKLLQKFRRPAKST</sequence>
<feature type="compositionally biased region" description="Basic residues" evidence="1">
    <location>
        <begin position="153"/>
        <end position="164"/>
    </location>
</feature>
<protein>
    <submittedName>
        <fullName evidence="2">Uncharacterized protein</fullName>
    </submittedName>
</protein>
<dbReference type="EMBL" id="LYUB02000001">
    <property type="protein sequence ID" value="OVF10895.1"/>
    <property type="molecule type" value="Genomic_DNA"/>
</dbReference>
<feature type="compositionally biased region" description="Basic and acidic residues" evidence="1">
    <location>
        <begin position="126"/>
        <end position="151"/>
    </location>
</feature>
<accession>A0AA91T4D0</accession>
<feature type="compositionally biased region" description="Basic and acidic residues" evidence="1">
    <location>
        <begin position="17"/>
        <end position="32"/>
    </location>
</feature>
<evidence type="ECO:0000256" key="1">
    <source>
        <dbReference type="SAM" id="MobiDB-lite"/>
    </source>
</evidence>
<feature type="compositionally biased region" description="Basic residues" evidence="1">
    <location>
        <begin position="1"/>
        <end position="11"/>
    </location>
</feature>
<dbReference type="AlphaFoldDB" id="A0AA91T4D0"/>
<dbReference type="KEGG" id="clus:A9F13_01g03300"/>
<feature type="region of interest" description="Disordered" evidence="1">
    <location>
        <begin position="1"/>
        <end position="164"/>
    </location>
</feature>
<evidence type="ECO:0000313" key="2">
    <source>
        <dbReference type="EMBL" id="OVF10895.1"/>
    </source>
</evidence>